<dbReference type="NCBIfam" id="TIGR01550">
    <property type="entry name" value="DOC_P1"/>
    <property type="match status" value="1"/>
</dbReference>
<keyword evidence="2" id="KW-0614">Plasmid</keyword>
<gene>
    <name evidence="2" type="primary">doc_2</name>
    <name evidence="2" type="ORF">GCM10025867_46080</name>
</gene>
<evidence type="ECO:0000313" key="2">
    <source>
        <dbReference type="EMBL" id="BDZ52367.1"/>
    </source>
</evidence>
<dbReference type="PANTHER" id="PTHR39426:SF1">
    <property type="entry name" value="HOMOLOGY TO DEATH-ON-CURING PROTEIN OF PHAGE P1"/>
    <property type="match status" value="1"/>
</dbReference>
<dbReference type="EMBL" id="AP027733">
    <property type="protein sequence ID" value="BDZ52367.1"/>
    <property type="molecule type" value="Genomic_DNA"/>
</dbReference>
<reference evidence="3" key="1">
    <citation type="journal article" date="2019" name="Int. J. Syst. Evol. Microbiol.">
        <title>The Global Catalogue of Microorganisms (GCM) 10K type strain sequencing project: providing services to taxonomists for standard genome sequencing and annotation.</title>
        <authorList>
            <consortium name="The Broad Institute Genomics Platform"/>
            <consortium name="The Broad Institute Genome Sequencing Center for Infectious Disease"/>
            <person name="Wu L."/>
            <person name="Ma J."/>
        </authorList>
    </citation>
    <scope>NUCLEOTIDE SEQUENCE [LARGE SCALE GENOMIC DNA]</scope>
    <source>
        <strain evidence="3">NBRC 108728</strain>
    </source>
</reference>
<dbReference type="Proteomes" id="UP001321486">
    <property type="component" value="Plasmid pNBRC108728a"/>
</dbReference>
<dbReference type="InterPro" id="IPR006440">
    <property type="entry name" value="Doc"/>
</dbReference>
<name>A0ABN6Y880_9MICO</name>
<evidence type="ECO:0000259" key="1">
    <source>
        <dbReference type="PROSITE" id="PS51459"/>
    </source>
</evidence>
<dbReference type="InterPro" id="IPR053737">
    <property type="entry name" value="Type_II_TA_Toxin"/>
</dbReference>
<dbReference type="InterPro" id="IPR036597">
    <property type="entry name" value="Fido-like_dom_sf"/>
</dbReference>
<dbReference type="PANTHER" id="PTHR39426">
    <property type="entry name" value="HOMOLOGY TO DEATH-ON-CURING PROTEIN OF PHAGE P1"/>
    <property type="match status" value="1"/>
</dbReference>
<geneLocation type="plasmid" evidence="2 3">
    <name>pNBRC108728a</name>
</geneLocation>
<feature type="domain" description="Fido" evidence="1">
    <location>
        <begin position="6"/>
        <end position="126"/>
    </location>
</feature>
<dbReference type="SUPFAM" id="SSF140931">
    <property type="entry name" value="Fic-like"/>
    <property type="match status" value="1"/>
</dbReference>
<protein>
    <submittedName>
        <fullName evidence="2">Toxin Doc</fullName>
    </submittedName>
</protein>
<proteinExistence type="predicted"/>
<dbReference type="Gene3D" id="1.20.120.1870">
    <property type="entry name" value="Fic/DOC protein, Fido domain"/>
    <property type="match status" value="1"/>
</dbReference>
<evidence type="ECO:0000313" key="3">
    <source>
        <dbReference type="Proteomes" id="UP001321486"/>
    </source>
</evidence>
<organism evidence="2 3">
    <name type="scientific">Frondihabitans sucicola</name>
    <dbReference type="NCBI Taxonomy" id="1268041"/>
    <lineage>
        <taxon>Bacteria</taxon>
        <taxon>Bacillati</taxon>
        <taxon>Actinomycetota</taxon>
        <taxon>Actinomycetes</taxon>
        <taxon>Micrococcales</taxon>
        <taxon>Microbacteriaceae</taxon>
        <taxon>Frondihabitans</taxon>
    </lineage>
</organism>
<dbReference type="InterPro" id="IPR003812">
    <property type="entry name" value="Fido"/>
</dbReference>
<dbReference type="PROSITE" id="PS51459">
    <property type="entry name" value="FIDO"/>
    <property type="match status" value="1"/>
</dbReference>
<accession>A0ABN6Y880</accession>
<dbReference type="Pfam" id="PF02661">
    <property type="entry name" value="Fic"/>
    <property type="match status" value="1"/>
</dbReference>
<sequence length="126" mass="13477">MSVYFLDRDDVMTAGSIAYGQPVAVRDFGLLDAAVARPQSVVFGYDAYPDLWQKAAALLHSVARNHSLVDGNKRTAWAAAWVFLGCNGVTLAAEFDVDAAYDFMIAAATGDLDVPEIATALEAFAE</sequence>
<keyword evidence="3" id="KW-1185">Reference proteome</keyword>